<dbReference type="EMBL" id="SGJD01004824">
    <property type="protein sequence ID" value="KAB0391098.1"/>
    <property type="molecule type" value="Genomic_DNA"/>
</dbReference>
<keyword evidence="2" id="KW-1185">Reference proteome</keyword>
<protein>
    <submittedName>
        <fullName evidence="1">Uncharacterized protein</fullName>
    </submittedName>
</protein>
<gene>
    <name evidence="1" type="ORF">E2I00_007474</name>
</gene>
<comment type="caution">
    <text evidence="1">The sequence shown here is derived from an EMBL/GenBank/DDBJ whole genome shotgun (WGS) entry which is preliminary data.</text>
</comment>
<organism evidence="1 2">
    <name type="scientific">Balaenoptera physalus</name>
    <name type="common">Fin whale</name>
    <name type="synonym">Balaena physalus</name>
    <dbReference type="NCBI Taxonomy" id="9770"/>
    <lineage>
        <taxon>Eukaryota</taxon>
        <taxon>Metazoa</taxon>
        <taxon>Chordata</taxon>
        <taxon>Craniata</taxon>
        <taxon>Vertebrata</taxon>
        <taxon>Euteleostomi</taxon>
        <taxon>Mammalia</taxon>
        <taxon>Eutheria</taxon>
        <taxon>Laurasiatheria</taxon>
        <taxon>Artiodactyla</taxon>
        <taxon>Whippomorpha</taxon>
        <taxon>Cetacea</taxon>
        <taxon>Mysticeti</taxon>
        <taxon>Balaenopteridae</taxon>
        <taxon>Balaenoptera</taxon>
    </lineage>
</organism>
<dbReference type="Proteomes" id="UP000437017">
    <property type="component" value="Unassembled WGS sequence"/>
</dbReference>
<evidence type="ECO:0000313" key="1">
    <source>
        <dbReference type="EMBL" id="KAB0391098.1"/>
    </source>
</evidence>
<name>A0A643BTW2_BALPH</name>
<dbReference type="AlphaFoldDB" id="A0A643BTW2"/>
<feature type="non-terminal residue" evidence="1">
    <location>
        <position position="1"/>
    </location>
</feature>
<reference evidence="1 2" key="1">
    <citation type="journal article" date="2019" name="PLoS ONE">
        <title>Genomic analyses reveal an absence of contemporary introgressive admixture between fin whales and blue whales, despite known hybrids.</title>
        <authorList>
            <person name="Westbury M.V."/>
            <person name="Petersen B."/>
            <person name="Lorenzen E.D."/>
        </authorList>
    </citation>
    <scope>NUCLEOTIDE SEQUENCE [LARGE SCALE GENOMIC DNA]</scope>
    <source>
        <strain evidence="1">FinWhale-01</strain>
    </source>
</reference>
<accession>A0A643BTW2</accession>
<evidence type="ECO:0000313" key="2">
    <source>
        <dbReference type="Proteomes" id="UP000437017"/>
    </source>
</evidence>
<proteinExistence type="predicted"/>
<sequence>VAGLVPHFPWTWQNQKNKSQVPILTKFTAIVLCTADMDHTIPVRHVSKTQGLLTAHGVESMEIVGNIKDLLTTIVNIIAGNWDPFCHETDILLYDGDS</sequence>